<dbReference type="Gene3D" id="2.60.40.10">
    <property type="entry name" value="Immunoglobulins"/>
    <property type="match status" value="4"/>
</dbReference>
<keyword evidence="4" id="KW-0677">Repeat</keyword>
<dbReference type="InterPro" id="IPR003598">
    <property type="entry name" value="Ig_sub2"/>
</dbReference>
<accession>T1I7N2</accession>
<dbReference type="Proteomes" id="UP000015103">
    <property type="component" value="Unassembled WGS sequence"/>
</dbReference>
<dbReference type="VEuPathDB" id="VectorBase:RPRC012304"/>
<dbReference type="PANTHER" id="PTHR12231:SF253">
    <property type="entry name" value="DPR-INTERACTING PROTEIN ETA, ISOFORM B-RELATED"/>
    <property type="match status" value="1"/>
</dbReference>
<keyword evidence="7" id="KW-0325">Glycoprotein</keyword>
<dbReference type="InterPro" id="IPR003599">
    <property type="entry name" value="Ig_sub"/>
</dbReference>
<keyword evidence="11" id="KW-1185">Reference proteome</keyword>
<dbReference type="SMART" id="SM00409">
    <property type="entry name" value="IG"/>
    <property type="match status" value="2"/>
</dbReference>
<dbReference type="FunFam" id="2.60.40.10:FF:000004">
    <property type="entry name" value="DCC isoform 1"/>
    <property type="match status" value="1"/>
</dbReference>
<evidence type="ECO:0000256" key="2">
    <source>
        <dbReference type="ARBA" id="ARBA00022475"/>
    </source>
</evidence>
<evidence type="ECO:0000256" key="1">
    <source>
        <dbReference type="ARBA" id="ARBA00004236"/>
    </source>
</evidence>
<comment type="subcellular location">
    <subcellularLocation>
        <location evidence="1">Cell membrane</location>
    </subcellularLocation>
</comment>
<evidence type="ECO:0000256" key="3">
    <source>
        <dbReference type="ARBA" id="ARBA00022729"/>
    </source>
</evidence>
<dbReference type="EnsemblMetazoa" id="RPRC012304-RA">
    <property type="protein sequence ID" value="RPRC012304-PA"/>
    <property type="gene ID" value="RPRC012304"/>
</dbReference>
<evidence type="ECO:0000259" key="9">
    <source>
        <dbReference type="PROSITE" id="PS50835"/>
    </source>
</evidence>
<dbReference type="InterPro" id="IPR013783">
    <property type="entry name" value="Ig-like_fold"/>
</dbReference>
<dbReference type="EMBL" id="ACPB03020016">
    <property type="status" value="NOT_ANNOTATED_CDS"/>
    <property type="molecule type" value="Genomic_DNA"/>
</dbReference>
<dbReference type="PROSITE" id="PS50835">
    <property type="entry name" value="IG_LIKE"/>
    <property type="match status" value="3"/>
</dbReference>
<feature type="domain" description="Ig-like" evidence="9">
    <location>
        <begin position="214"/>
        <end position="294"/>
    </location>
</feature>
<evidence type="ECO:0000256" key="5">
    <source>
        <dbReference type="ARBA" id="ARBA00023136"/>
    </source>
</evidence>
<dbReference type="eggNOG" id="KOG3513">
    <property type="taxonomic scope" value="Eukaryota"/>
</dbReference>
<evidence type="ECO:0000256" key="8">
    <source>
        <dbReference type="ARBA" id="ARBA00023319"/>
    </source>
</evidence>
<dbReference type="EMBL" id="ACPB03020015">
    <property type="status" value="NOT_ANNOTATED_CDS"/>
    <property type="molecule type" value="Genomic_DNA"/>
</dbReference>
<keyword evidence="8" id="KW-0393">Immunoglobulin domain</keyword>
<dbReference type="HOGENOM" id="CLU_031912_0_0_1"/>
<dbReference type="InterPro" id="IPR051170">
    <property type="entry name" value="Neural/epithelial_adhesion"/>
</dbReference>
<sequence length="351" mass="39284">MPQKIDKLPPEDSGRYIVQDNVLTIRYLNPERDPAMYQCQAKNILATKYSSAQLRVLSLSPDFKKRPLEPETYAGEGGNVTIVCSPEAAPRPKFTWKKDNNIIGSGGRRKILEIGNLIISPVSRDDEGLYTCQAQNKYGSDTSHGRLIVLKGPSLTSELPPKMVTSVGKDVYMNCRAVSEEILDYAFIWSHNGIKLNPTEDTHHKRLKFPNNFPKAFPEAPVAGKDVRLECVAFGYPVPSYNWTRRGTPLPRSAKSSSFNRVLTISNVQVEDQGEYLCRATNGRAAIENSVSLSIQAEPNFTIPLTDKHMDNGADLTWTCEAFGIPDVTYHWYRNGIPIEVNVYLFDLGKN</sequence>
<dbReference type="AlphaFoldDB" id="T1I7N2"/>
<evidence type="ECO:0000256" key="6">
    <source>
        <dbReference type="ARBA" id="ARBA00023157"/>
    </source>
</evidence>
<keyword evidence="2" id="KW-1003">Cell membrane</keyword>
<reference evidence="10" key="1">
    <citation type="submission" date="2015-05" db="UniProtKB">
        <authorList>
            <consortium name="EnsemblMetazoa"/>
        </authorList>
    </citation>
    <scope>IDENTIFICATION</scope>
</reference>
<keyword evidence="6" id="KW-1015">Disulfide bond</keyword>
<evidence type="ECO:0000313" key="10">
    <source>
        <dbReference type="EnsemblMetazoa" id="RPRC012304-PA"/>
    </source>
</evidence>
<dbReference type="STRING" id="13249.T1I7N2"/>
<proteinExistence type="predicted"/>
<evidence type="ECO:0000256" key="4">
    <source>
        <dbReference type="ARBA" id="ARBA00022737"/>
    </source>
</evidence>
<organism evidence="10 11">
    <name type="scientific">Rhodnius prolixus</name>
    <name type="common">Triatomid bug</name>
    <dbReference type="NCBI Taxonomy" id="13249"/>
    <lineage>
        <taxon>Eukaryota</taxon>
        <taxon>Metazoa</taxon>
        <taxon>Ecdysozoa</taxon>
        <taxon>Arthropoda</taxon>
        <taxon>Hexapoda</taxon>
        <taxon>Insecta</taxon>
        <taxon>Pterygota</taxon>
        <taxon>Neoptera</taxon>
        <taxon>Paraneoptera</taxon>
        <taxon>Hemiptera</taxon>
        <taxon>Heteroptera</taxon>
        <taxon>Panheteroptera</taxon>
        <taxon>Cimicomorpha</taxon>
        <taxon>Reduviidae</taxon>
        <taxon>Triatominae</taxon>
        <taxon>Rhodnius</taxon>
    </lineage>
</organism>
<dbReference type="SUPFAM" id="SSF48726">
    <property type="entry name" value="Immunoglobulin"/>
    <property type="match status" value="4"/>
</dbReference>
<keyword evidence="3" id="KW-0732">Signal</keyword>
<dbReference type="InParanoid" id="T1I7N2"/>
<dbReference type="PANTHER" id="PTHR12231">
    <property type="entry name" value="CTX-RELATED TYPE I TRANSMEMBRANE PROTEIN"/>
    <property type="match status" value="1"/>
</dbReference>
<dbReference type="GO" id="GO:0098609">
    <property type="term" value="P:cell-cell adhesion"/>
    <property type="evidence" value="ECO:0007669"/>
    <property type="project" value="UniProtKB-ARBA"/>
</dbReference>
<keyword evidence="5" id="KW-0472">Membrane</keyword>
<dbReference type="Pfam" id="PF13927">
    <property type="entry name" value="Ig_3"/>
    <property type="match status" value="2"/>
</dbReference>
<dbReference type="GO" id="GO:0043005">
    <property type="term" value="C:neuron projection"/>
    <property type="evidence" value="ECO:0007669"/>
    <property type="project" value="TreeGrafter"/>
</dbReference>
<name>T1I7N2_RHOPR</name>
<protein>
    <recommendedName>
        <fullName evidence="9">Ig-like domain-containing protein</fullName>
    </recommendedName>
</protein>
<dbReference type="OMA" id="TEDTHHK"/>
<evidence type="ECO:0000256" key="7">
    <source>
        <dbReference type="ARBA" id="ARBA00023180"/>
    </source>
</evidence>
<dbReference type="FunFam" id="2.60.40.10:FF:000005">
    <property type="entry name" value="Neuronal cell adhesion molecule"/>
    <property type="match status" value="1"/>
</dbReference>
<feature type="domain" description="Ig-like" evidence="9">
    <location>
        <begin position="61"/>
        <end position="148"/>
    </location>
</feature>
<dbReference type="SMART" id="SM00408">
    <property type="entry name" value="IGc2"/>
    <property type="match status" value="2"/>
</dbReference>
<dbReference type="InterPro" id="IPR007110">
    <property type="entry name" value="Ig-like_dom"/>
</dbReference>
<dbReference type="GO" id="GO:0005886">
    <property type="term" value="C:plasma membrane"/>
    <property type="evidence" value="ECO:0007669"/>
    <property type="project" value="UniProtKB-SubCell"/>
</dbReference>
<evidence type="ECO:0000313" key="11">
    <source>
        <dbReference type="Proteomes" id="UP000015103"/>
    </source>
</evidence>
<feature type="domain" description="Ig-like" evidence="9">
    <location>
        <begin position="299"/>
        <end position="351"/>
    </location>
</feature>
<dbReference type="InterPro" id="IPR036179">
    <property type="entry name" value="Ig-like_dom_sf"/>
</dbReference>
<dbReference type="PIRSF" id="PIRSF000615">
    <property type="entry name" value="TyrPK_CSF1-R"/>
    <property type="match status" value="1"/>
</dbReference>